<sequence>MATIQRAKTPEAPLRAFICHVPTVRPHGDFSGRAQAPDVR</sequence>
<gene>
    <name evidence="1" type="ordered locus">MXAN_4248</name>
</gene>
<dbReference type="EMBL" id="CP000113">
    <property type="protein sequence ID" value="ABF90997.1"/>
    <property type="molecule type" value="Genomic_DNA"/>
</dbReference>
<organism evidence="1 2">
    <name type="scientific">Myxococcus xanthus (strain DK1622)</name>
    <dbReference type="NCBI Taxonomy" id="246197"/>
    <lineage>
        <taxon>Bacteria</taxon>
        <taxon>Pseudomonadati</taxon>
        <taxon>Myxococcota</taxon>
        <taxon>Myxococcia</taxon>
        <taxon>Myxococcales</taxon>
        <taxon>Cystobacterineae</taxon>
        <taxon>Myxococcaceae</taxon>
        <taxon>Myxococcus</taxon>
    </lineage>
</organism>
<name>Q1D4K0_MYXXD</name>
<dbReference type="STRING" id="246197.MXAN_4248"/>
<evidence type="ECO:0000313" key="2">
    <source>
        <dbReference type="Proteomes" id="UP000002402"/>
    </source>
</evidence>
<dbReference type="KEGG" id="mxa:MXAN_4248"/>
<protein>
    <submittedName>
        <fullName evidence="1">Uncharacterized protein</fullName>
    </submittedName>
</protein>
<dbReference type="Proteomes" id="UP000002402">
    <property type="component" value="Chromosome"/>
</dbReference>
<dbReference type="AlphaFoldDB" id="Q1D4K0"/>
<dbReference type="EnsemblBacteria" id="ABF90997">
    <property type="protein sequence ID" value="ABF90997"/>
    <property type="gene ID" value="MXAN_4248"/>
</dbReference>
<dbReference type="HOGENOM" id="CLU_3292841_0_0_7"/>
<evidence type="ECO:0000313" key="1">
    <source>
        <dbReference type="EMBL" id="ABF90997.1"/>
    </source>
</evidence>
<reference evidence="1 2" key="1">
    <citation type="journal article" date="2006" name="Proc. Natl. Acad. Sci. U.S.A.">
        <title>Evolution of sensory complexity recorded in a myxobacterial genome.</title>
        <authorList>
            <person name="Goldman B.S."/>
            <person name="Nierman W.C."/>
            <person name="Kaiser D."/>
            <person name="Slater S.C."/>
            <person name="Durkin A.S."/>
            <person name="Eisen J.A."/>
            <person name="Ronning C.M."/>
            <person name="Barbazuk W.B."/>
            <person name="Blanchard M."/>
            <person name="Field C."/>
            <person name="Halling C."/>
            <person name="Hinkle G."/>
            <person name="Iartchuk O."/>
            <person name="Kim H.S."/>
            <person name="Mackenzie C."/>
            <person name="Madupu R."/>
            <person name="Miller N."/>
            <person name="Shvartsbeyn A."/>
            <person name="Sullivan S.A."/>
            <person name="Vaudin M."/>
            <person name="Wiegand R."/>
            <person name="Kaplan H.B."/>
        </authorList>
    </citation>
    <scope>NUCLEOTIDE SEQUENCE [LARGE SCALE GENOMIC DNA]</scope>
    <source>
        <strain evidence="2">DK1622</strain>
    </source>
</reference>
<accession>Q1D4K0</accession>
<keyword evidence="2" id="KW-1185">Reference proteome</keyword>
<proteinExistence type="predicted"/>